<dbReference type="PANTHER" id="PTHR21198">
    <property type="entry name" value="GLUTAMATE RACEMASE"/>
    <property type="match status" value="1"/>
</dbReference>
<organism evidence="3 4">
    <name type="scientific">Sphaerisporangium rufum</name>
    <dbReference type="NCBI Taxonomy" id="1381558"/>
    <lineage>
        <taxon>Bacteria</taxon>
        <taxon>Bacillati</taxon>
        <taxon>Actinomycetota</taxon>
        <taxon>Actinomycetes</taxon>
        <taxon>Streptosporangiales</taxon>
        <taxon>Streptosporangiaceae</taxon>
        <taxon>Sphaerisporangium</taxon>
    </lineage>
</organism>
<dbReference type="SUPFAM" id="SSF53681">
    <property type="entry name" value="Aspartate/glutamate racemase"/>
    <property type="match status" value="2"/>
</dbReference>
<evidence type="ECO:0000256" key="1">
    <source>
        <dbReference type="ARBA" id="ARBA00007847"/>
    </source>
</evidence>
<dbReference type="InterPro" id="IPR015942">
    <property type="entry name" value="Asp/Glu/hydantoin_racemase"/>
</dbReference>
<keyword evidence="4" id="KW-1185">Reference proteome</keyword>
<dbReference type="EMBL" id="BOOU01000014">
    <property type="protein sequence ID" value="GII76227.1"/>
    <property type="molecule type" value="Genomic_DNA"/>
</dbReference>
<dbReference type="InterPro" id="IPR001920">
    <property type="entry name" value="Asp/Glu_race"/>
</dbReference>
<reference evidence="3" key="1">
    <citation type="submission" date="2021-01" db="EMBL/GenBank/DDBJ databases">
        <title>Whole genome shotgun sequence of Sphaerisporangium rufum NBRC 109079.</title>
        <authorList>
            <person name="Komaki H."/>
            <person name="Tamura T."/>
        </authorList>
    </citation>
    <scope>NUCLEOTIDE SEQUENCE</scope>
    <source>
        <strain evidence="3">NBRC 109079</strain>
    </source>
</reference>
<name>A0A919UZF1_9ACTN</name>
<dbReference type="GO" id="GO:0047661">
    <property type="term" value="F:amino-acid racemase activity"/>
    <property type="evidence" value="ECO:0007669"/>
    <property type="project" value="InterPro"/>
</dbReference>
<dbReference type="InterPro" id="IPR004380">
    <property type="entry name" value="Asp_race"/>
</dbReference>
<accession>A0A919UZF1</accession>
<sequence length="270" mass="26945">MAAPRSAGAVAPGPAVPLTAGVAAPEPAGRTPARTLGVLGGMGPAATAEFLRLLAARVPGSADQDHPRVLVLSEPAVPDRTAAILDGGPSPLPAIREGLATLVRWGADLLAVPCNTAHVSIDRLPDGPGAPLVHIVDATLAEAARRAPEGGWLTATTGTVVSGLYQRRAAALGYPLLVPGAAACEEIHQAATLVKAGRTGEAARRYAAAAHALWRARRVPVLAACTELPLAYAAAALPPAMMVSSLDALAAACVAELYAPAAPALAAAGT</sequence>
<dbReference type="Pfam" id="PF01177">
    <property type="entry name" value="Asp_Glu_race"/>
    <property type="match status" value="1"/>
</dbReference>
<dbReference type="NCBIfam" id="TIGR00035">
    <property type="entry name" value="asp_race"/>
    <property type="match status" value="1"/>
</dbReference>
<evidence type="ECO:0000313" key="4">
    <source>
        <dbReference type="Proteomes" id="UP000655287"/>
    </source>
</evidence>
<evidence type="ECO:0008006" key="5">
    <source>
        <dbReference type="Google" id="ProtNLM"/>
    </source>
</evidence>
<comment type="similarity">
    <text evidence="1">Belongs to the aspartate/glutamate racemases family.</text>
</comment>
<dbReference type="RefSeq" id="WP_203982864.1">
    <property type="nucleotide sequence ID" value="NZ_BOOU01000014.1"/>
</dbReference>
<keyword evidence="2" id="KW-0413">Isomerase</keyword>
<proteinExistence type="inferred from homology"/>
<dbReference type="Gene3D" id="3.40.50.1860">
    <property type="match status" value="2"/>
</dbReference>
<evidence type="ECO:0000256" key="2">
    <source>
        <dbReference type="ARBA" id="ARBA00023235"/>
    </source>
</evidence>
<dbReference type="Proteomes" id="UP000655287">
    <property type="component" value="Unassembled WGS sequence"/>
</dbReference>
<dbReference type="AlphaFoldDB" id="A0A919UZF1"/>
<evidence type="ECO:0000313" key="3">
    <source>
        <dbReference type="EMBL" id="GII76227.1"/>
    </source>
</evidence>
<protein>
    <recommendedName>
        <fullName evidence="5">Aspartate racemase</fullName>
    </recommendedName>
</protein>
<gene>
    <name evidence="3" type="ORF">Sru01_12090</name>
</gene>
<comment type="caution">
    <text evidence="3">The sequence shown here is derived from an EMBL/GenBank/DDBJ whole genome shotgun (WGS) entry which is preliminary data.</text>
</comment>
<dbReference type="PANTHER" id="PTHR21198:SF7">
    <property type="entry name" value="ASPARTATE-GLUTAMATE RACEMASE FAMILY"/>
    <property type="match status" value="1"/>
</dbReference>